<feature type="transmembrane region" description="Helical" evidence="12">
    <location>
        <begin position="97"/>
        <end position="121"/>
    </location>
</feature>
<feature type="transmembrane region" description="Helical" evidence="12">
    <location>
        <begin position="195"/>
        <end position="222"/>
    </location>
</feature>
<dbReference type="GO" id="GO:0005886">
    <property type="term" value="C:plasma membrane"/>
    <property type="evidence" value="ECO:0007669"/>
    <property type="project" value="UniProtKB-SubCell"/>
</dbReference>
<dbReference type="AlphaFoldDB" id="A0A1M6G7V8"/>
<keyword evidence="7 12" id="KW-1005">Bacterial flagellum biogenesis</keyword>
<keyword evidence="13" id="KW-0282">Flagellum</keyword>
<evidence type="ECO:0000256" key="10">
    <source>
        <dbReference type="ARBA" id="ARBA00023136"/>
    </source>
</evidence>
<dbReference type="Gene3D" id="3.40.1690.10">
    <property type="entry name" value="secretion proteins EscU"/>
    <property type="match status" value="1"/>
</dbReference>
<dbReference type="GO" id="GO:0044780">
    <property type="term" value="P:bacterial-type flagellum assembly"/>
    <property type="evidence" value="ECO:0007669"/>
    <property type="project" value="InterPro"/>
</dbReference>
<name>A0A1M6G7V8_9FIRM</name>
<evidence type="ECO:0000256" key="8">
    <source>
        <dbReference type="ARBA" id="ARBA00022927"/>
    </source>
</evidence>
<keyword evidence="4 12" id="KW-0813">Transport</keyword>
<feature type="transmembrane region" description="Helical" evidence="12">
    <location>
        <begin position="42"/>
        <end position="63"/>
    </location>
</feature>
<dbReference type="STRING" id="1122184.SAMN02745176_02278"/>
<evidence type="ECO:0000256" key="4">
    <source>
        <dbReference type="ARBA" id="ARBA00022448"/>
    </source>
</evidence>
<dbReference type="PANTHER" id="PTHR30531">
    <property type="entry name" value="FLAGELLAR BIOSYNTHETIC PROTEIN FLHB"/>
    <property type="match status" value="1"/>
</dbReference>
<evidence type="ECO:0000256" key="5">
    <source>
        <dbReference type="ARBA" id="ARBA00022475"/>
    </source>
</evidence>
<sequence>MIDLDDLVICLTLFSEEKTEKATPKRRKEAREKGQVAKSREVVSAVLLLLMFWCIKILSGYIYDRLTNIISRFLTVFTDVDSLYQSSNLRNMFMQCIWSFFLIVLPIMAVALLASVVANYLQVGFLFSTKPLMPNFNKLNPIQGLKRLFSKNSLIELLKASIKMLLIGYFIYDFLRDNYMMIANFMNMELNTSMAFIGNAIITIGLRSSIMLLVLSVFDYGYQLWEFEKNLKMTKQEIKEEYKQTEGNPQVKSKIKEKQRQLSLRRMMAEVPKADVIITNPTHYAVAIKYDSNISDAPVVTAKGKDLIAYRIKEKAKESNVPVIENKPLAQALFKTTDIGQQIPVEMYQAVAEILAFVYSLKNK</sequence>
<dbReference type="Pfam" id="PF01312">
    <property type="entry name" value="Bac_export_2"/>
    <property type="match status" value="1"/>
</dbReference>
<evidence type="ECO:0000256" key="1">
    <source>
        <dbReference type="ARBA" id="ARBA00004651"/>
    </source>
</evidence>
<protein>
    <recommendedName>
        <fullName evidence="3 12">Flagellar biosynthetic protein FlhB</fullName>
    </recommendedName>
</protein>
<dbReference type="SUPFAM" id="SSF160544">
    <property type="entry name" value="EscU C-terminal domain-like"/>
    <property type="match status" value="1"/>
</dbReference>
<gene>
    <name evidence="12" type="primary">flhB</name>
    <name evidence="13" type="ORF">SAMN02745176_02278</name>
</gene>
<organism evidence="13 14">
    <name type="scientific">Lutispora thermophila DSM 19022</name>
    <dbReference type="NCBI Taxonomy" id="1122184"/>
    <lineage>
        <taxon>Bacteria</taxon>
        <taxon>Bacillati</taxon>
        <taxon>Bacillota</taxon>
        <taxon>Clostridia</taxon>
        <taxon>Lutisporales</taxon>
        <taxon>Lutisporaceae</taxon>
        <taxon>Lutispora</taxon>
    </lineage>
</organism>
<dbReference type="NCBIfam" id="TIGR00328">
    <property type="entry name" value="flhB"/>
    <property type="match status" value="1"/>
</dbReference>
<dbReference type="InterPro" id="IPR006135">
    <property type="entry name" value="T3SS_substrate_exporter"/>
</dbReference>
<comment type="similarity">
    <text evidence="2 12">Belongs to the type III secretion exporter family.</text>
</comment>
<dbReference type="EMBL" id="FQZS01000014">
    <property type="protein sequence ID" value="SHJ06006.1"/>
    <property type="molecule type" value="Genomic_DNA"/>
</dbReference>
<evidence type="ECO:0000256" key="6">
    <source>
        <dbReference type="ARBA" id="ARBA00022692"/>
    </source>
</evidence>
<dbReference type="GO" id="GO:0009306">
    <property type="term" value="P:protein secretion"/>
    <property type="evidence" value="ECO:0007669"/>
    <property type="project" value="InterPro"/>
</dbReference>
<keyword evidence="6 12" id="KW-0812">Transmembrane</keyword>
<keyword evidence="9 12" id="KW-1133">Transmembrane helix</keyword>
<comment type="subcellular location">
    <subcellularLocation>
        <location evidence="1">Cell membrane</location>
        <topology evidence="1">Multi-pass membrane protein</topology>
    </subcellularLocation>
</comment>
<evidence type="ECO:0000256" key="7">
    <source>
        <dbReference type="ARBA" id="ARBA00022795"/>
    </source>
</evidence>
<keyword evidence="14" id="KW-1185">Reference proteome</keyword>
<dbReference type="PRINTS" id="PR00950">
    <property type="entry name" value="TYPE3IMSPROT"/>
</dbReference>
<keyword evidence="5 12" id="KW-1003">Cell membrane</keyword>
<evidence type="ECO:0000313" key="14">
    <source>
        <dbReference type="Proteomes" id="UP000184442"/>
    </source>
</evidence>
<dbReference type="InterPro" id="IPR006136">
    <property type="entry name" value="FlhB"/>
</dbReference>
<reference evidence="13 14" key="1">
    <citation type="submission" date="2016-11" db="EMBL/GenBank/DDBJ databases">
        <authorList>
            <person name="Jaros S."/>
            <person name="Januszkiewicz K."/>
            <person name="Wedrychowicz H."/>
        </authorList>
    </citation>
    <scope>NUCLEOTIDE SEQUENCE [LARGE SCALE GENOMIC DNA]</scope>
    <source>
        <strain evidence="13 14">DSM 19022</strain>
    </source>
</reference>
<keyword evidence="10 12" id="KW-0472">Membrane</keyword>
<proteinExistence type="inferred from homology"/>
<comment type="function">
    <text evidence="12">Required for formation of the rod structure in the basal body of the flagellar apparatus. Together with FliI and FliH, may constitute the export apparatus of flagellin.</text>
</comment>
<keyword evidence="11 12" id="KW-1006">Bacterial flagellum protein export</keyword>
<keyword evidence="8 12" id="KW-0653">Protein transport</keyword>
<evidence type="ECO:0000256" key="9">
    <source>
        <dbReference type="ARBA" id="ARBA00022989"/>
    </source>
</evidence>
<dbReference type="Proteomes" id="UP000184442">
    <property type="component" value="Unassembled WGS sequence"/>
</dbReference>
<evidence type="ECO:0000256" key="12">
    <source>
        <dbReference type="RuleBase" id="RU364091"/>
    </source>
</evidence>
<evidence type="ECO:0000256" key="11">
    <source>
        <dbReference type="ARBA" id="ARBA00023225"/>
    </source>
</evidence>
<feature type="transmembrane region" description="Helical" evidence="12">
    <location>
        <begin position="157"/>
        <end position="175"/>
    </location>
</feature>
<accession>A0A1M6G7V8</accession>
<evidence type="ECO:0000313" key="13">
    <source>
        <dbReference type="EMBL" id="SHJ06006.1"/>
    </source>
</evidence>
<evidence type="ECO:0000256" key="3">
    <source>
        <dbReference type="ARBA" id="ARBA00021622"/>
    </source>
</evidence>
<dbReference type="PANTHER" id="PTHR30531:SF12">
    <property type="entry name" value="FLAGELLAR BIOSYNTHETIC PROTEIN FLHB"/>
    <property type="match status" value="1"/>
</dbReference>
<evidence type="ECO:0000256" key="2">
    <source>
        <dbReference type="ARBA" id="ARBA00010690"/>
    </source>
</evidence>
<dbReference type="Gene3D" id="6.10.250.2080">
    <property type="match status" value="1"/>
</dbReference>
<dbReference type="InterPro" id="IPR029025">
    <property type="entry name" value="T3SS_substrate_exporter_C"/>
</dbReference>
<keyword evidence="13" id="KW-0969">Cilium</keyword>
<dbReference type="FunFam" id="3.40.1690.10:FF:000001">
    <property type="entry name" value="Flagellar biosynthetic protein FlhB"/>
    <property type="match status" value="1"/>
</dbReference>
<keyword evidence="13" id="KW-0966">Cell projection</keyword>